<name>A0A1Z5R608_SORBI</name>
<evidence type="ECO:0000313" key="2">
    <source>
        <dbReference type="Proteomes" id="UP000000768"/>
    </source>
</evidence>
<keyword evidence="2" id="KW-1185">Reference proteome</keyword>
<sequence length="107" mass="11374">MAAMDGRADRAAVGAASSLPCAALLIPPSPPSPNPSQASRFLRTVYRQCVHGARCPSGSWLWARAGSGWPGTGPKKARPTSSVRLLLFPAADSHFRVKFILWAMDSV</sequence>
<protein>
    <submittedName>
        <fullName evidence="1">Uncharacterized protein</fullName>
    </submittedName>
</protein>
<dbReference type="InParanoid" id="A0A1Z5R608"/>
<proteinExistence type="predicted"/>
<accession>A0A1Z5R608</accession>
<reference evidence="1 2" key="1">
    <citation type="journal article" date="2009" name="Nature">
        <title>The Sorghum bicolor genome and the diversification of grasses.</title>
        <authorList>
            <person name="Paterson A.H."/>
            <person name="Bowers J.E."/>
            <person name="Bruggmann R."/>
            <person name="Dubchak I."/>
            <person name="Grimwood J."/>
            <person name="Gundlach H."/>
            <person name="Haberer G."/>
            <person name="Hellsten U."/>
            <person name="Mitros T."/>
            <person name="Poliakov A."/>
            <person name="Schmutz J."/>
            <person name="Spannagl M."/>
            <person name="Tang H."/>
            <person name="Wang X."/>
            <person name="Wicker T."/>
            <person name="Bharti A.K."/>
            <person name="Chapman J."/>
            <person name="Feltus F.A."/>
            <person name="Gowik U."/>
            <person name="Grigoriev I.V."/>
            <person name="Lyons E."/>
            <person name="Maher C.A."/>
            <person name="Martis M."/>
            <person name="Narechania A."/>
            <person name="Otillar R.P."/>
            <person name="Penning B.W."/>
            <person name="Salamov A.A."/>
            <person name="Wang Y."/>
            <person name="Zhang L."/>
            <person name="Carpita N.C."/>
            <person name="Freeling M."/>
            <person name="Gingle A.R."/>
            <person name="Hash C.T."/>
            <person name="Keller B."/>
            <person name="Klein P."/>
            <person name="Kresovich S."/>
            <person name="McCann M.C."/>
            <person name="Ming R."/>
            <person name="Peterson D.G."/>
            <person name="Mehboob-ur-Rahman"/>
            <person name="Ware D."/>
            <person name="Westhoff P."/>
            <person name="Mayer K.F."/>
            <person name="Messing J."/>
            <person name="Rokhsar D.S."/>
        </authorList>
    </citation>
    <scope>NUCLEOTIDE SEQUENCE [LARGE SCALE GENOMIC DNA]</scope>
    <source>
        <strain evidence="2">cv. BTx623</strain>
    </source>
</reference>
<dbReference type="Gramene" id="OQU79157">
    <property type="protein sequence ID" value="OQU79157"/>
    <property type="gene ID" value="SORBI_3008G102050"/>
</dbReference>
<gene>
    <name evidence="1" type="ORF">SORBI_3008G102050</name>
</gene>
<reference evidence="2" key="2">
    <citation type="journal article" date="2018" name="Plant J.">
        <title>The Sorghum bicolor reference genome: improved assembly, gene annotations, a transcriptome atlas, and signatures of genome organization.</title>
        <authorList>
            <person name="McCormick R.F."/>
            <person name="Truong S.K."/>
            <person name="Sreedasyam A."/>
            <person name="Jenkins J."/>
            <person name="Shu S."/>
            <person name="Sims D."/>
            <person name="Kennedy M."/>
            <person name="Amirebrahimi M."/>
            <person name="Weers B.D."/>
            <person name="McKinley B."/>
            <person name="Mattison A."/>
            <person name="Morishige D.T."/>
            <person name="Grimwood J."/>
            <person name="Schmutz J."/>
            <person name="Mullet J.E."/>
        </authorList>
    </citation>
    <scope>NUCLEOTIDE SEQUENCE [LARGE SCALE GENOMIC DNA]</scope>
    <source>
        <strain evidence="2">cv. BTx623</strain>
    </source>
</reference>
<dbReference type="EMBL" id="CM000767">
    <property type="protein sequence ID" value="OQU79157.1"/>
    <property type="molecule type" value="Genomic_DNA"/>
</dbReference>
<dbReference type="Proteomes" id="UP000000768">
    <property type="component" value="Chromosome 8"/>
</dbReference>
<dbReference type="AlphaFoldDB" id="A0A1Z5R608"/>
<organism evidence="1 2">
    <name type="scientific">Sorghum bicolor</name>
    <name type="common">Sorghum</name>
    <name type="synonym">Sorghum vulgare</name>
    <dbReference type="NCBI Taxonomy" id="4558"/>
    <lineage>
        <taxon>Eukaryota</taxon>
        <taxon>Viridiplantae</taxon>
        <taxon>Streptophyta</taxon>
        <taxon>Embryophyta</taxon>
        <taxon>Tracheophyta</taxon>
        <taxon>Spermatophyta</taxon>
        <taxon>Magnoliopsida</taxon>
        <taxon>Liliopsida</taxon>
        <taxon>Poales</taxon>
        <taxon>Poaceae</taxon>
        <taxon>PACMAD clade</taxon>
        <taxon>Panicoideae</taxon>
        <taxon>Andropogonodae</taxon>
        <taxon>Andropogoneae</taxon>
        <taxon>Sorghinae</taxon>
        <taxon>Sorghum</taxon>
    </lineage>
</organism>
<evidence type="ECO:0000313" key="1">
    <source>
        <dbReference type="EMBL" id="OQU79157.1"/>
    </source>
</evidence>